<dbReference type="InterPro" id="IPR030678">
    <property type="entry name" value="Peptide/Ni-bd"/>
</dbReference>
<dbReference type="SUPFAM" id="SSF53850">
    <property type="entry name" value="Periplasmic binding protein-like II"/>
    <property type="match status" value="1"/>
</dbReference>
<dbReference type="AlphaFoldDB" id="A0A7W9GGF0"/>
<protein>
    <submittedName>
        <fullName evidence="3">Peptide/nickel transport system substrate-binding protein</fullName>
    </submittedName>
</protein>
<organism evidence="3 4">
    <name type="scientific">Nonomuraea jabiensis</name>
    <dbReference type="NCBI Taxonomy" id="882448"/>
    <lineage>
        <taxon>Bacteria</taxon>
        <taxon>Bacillati</taxon>
        <taxon>Actinomycetota</taxon>
        <taxon>Actinomycetes</taxon>
        <taxon>Streptosporangiales</taxon>
        <taxon>Streptosporangiaceae</taxon>
        <taxon>Nonomuraea</taxon>
    </lineage>
</organism>
<comment type="caution">
    <text evidence="3">The sequence shown here is derived from an EMBL/GenBank/DDBJ whole genome shotgun (WGS) entry which is preliminary data.</text>
</comment>
<dbReference type="Gene3D" id="3.40.190.10">
    <property type="entry name" value="Periplasmic binding protein-like II"/>
    <property type="match status" value="1"/>
</dbReference>
<dbReference type="GO" id="GO:1904680">
    <property type="term" value="F:peptide transmembrane transporter activity"/>
    <property type="evidence" value="ECO:0007669"/>
    <property type="project" value="TreeGrafter"/>
</dbReference>
<dbReference type="CDD" id="cd08492">
    <property type="entry name" value="PBP2_NikA_DppA_OppA_like_15"/>
    <property type="match status" value="1"/>
</dbReference>
<dbReference type="GO" id="GO:0015833">
    <property type="term" value="P:peptide transport"/>
    <property type="evidence" value="ECO:0007669"/>
    <property type="project" value="TreeGrafter"/>
</dbReference>
<sequence>MTVVSPAGRGLCAVLAFALTLAAAGCGGSAEGVGSAATTPRPGGTLKIAVSEDPVCLDPPQANFSSAVNVMRQLFDTLTDQDPRTGEIKPWLATSWEIGPKATSFTFHLRKGVTFSDGAPVNAAAVKANLDEVVKLGAKSLFASTYLFGYKGTTVVDEHTARVEFKSPNAQFLQATATTSLGLSSPASLAKPAADRCRAPIGSGAFVLDKLQTNHSVTVKRRAGYAWPSSLAAHQGEAYLEAVEFRIVPEQGVRTGVLTSGQVQAITDVQPVTERQFRQGGFQVLSRYNPGLPYALYPNTFRPLLGDEAVRKAISKGIDRKQVVDVVLTPTYRPATSILTSSTPAYVDLGKDLAHDPAGAAALLDGAGWKPGPDGIRQKDGRKLSLNVYFTTGFNPNTTILELLSQQLRKIGVDLQLRPVDAAGFGEAQAKKQIDFRWGNSTRADPDILRTVFSTKFSAAAYLPPTDLDDRLDQEVKTLDQAGRAEVVGEIQRTVLDRGYAIPVFELAQVVGVSKAVRGLTLDPSVRLRLHDAWLAS</sequence>
<feature type="domain" description="Solute-binding protein family 5" evidence="2">
    <location>
        <begin position="87"/>
        <end position="447"/>
    </location>
</feature>
<dbReference type="InterPro" id="IPR039424">
    <property type="entry name" value="SBP_5"/>
</dbReference>
<keyword evidence="4" id="KW-1185">Reference proteome</keyword>
<dbReference type="RefSeq" id="WP_185076194.1">
    <property type="nucleotide sequence ID" value="NZ_JACHMB010000001.1"/>
</dbReference>
<dbReference type="Proteomes" id="UP000579153">
    <property type="component" value="Unassembled WGS sequence"/>
</dbReference>
<dbReference type="GO" id="GO:0042597">
    <property type="term" value="C:periplasmic space"/>
    <property type="evidence" value="ECO:0007669"/>
    <property type="project" value="UniProtKB-ARBA"/>
</dbReference>
<dbReference type="InterPro" id="IPR000914">
    <property type="entry name" value="SBP_5_dom"/>
</dbReference>
<keyword evidence="1" id="KW-0732">Signal</keyword>
<dbReference type="Gene3D" id="3.10.105.10">
    <property type="entry name" value="Dipeptide-binding Protein, Domain 3"/>
    <property type="match status" value="1"/>
</dbReference>
<feature type="signal peptide" evidence="1">
    <location>
        <begin position="1"/>
        <end position="23"/>
    </location>
</feature>
<dbReference type="PANTHER" id="PTHR30290">
    <property type="entry name" value="PERIPLASMIC BINDING COMPONENT OF ABC TRANSPORTER"/>
    <property type="match status" value="1"/>
</dbReference>
<reference evidence="3 4" key="1">
    <citation type="submission" date="2020-08" db="EMBL/GenBank/DDBJ databases">
        <title>Sequencing the genomes of 1000 actinobacteria strains.</title>
        <authorList>
            <person name="Klenk H.-P."/>
        </authorList>
    </citation>
    <scope>NUCLEOTIDE SEQUENCE [LARGE SCALE GENOMIC DNA]</scope>
    <source>
        <strain evidence="3 4">DSM 45507</strain>
    </source>
</reference>
<dbReference type="PIRSF" id="PIRSF002741">
    <property type="entry name" value="MppA"/>
    <property type="match status" value="1"/>
</dbReference>
<evidence type="ECO:0000313" key="3">
    <source>
        <dbReference type="EMBL" id="MBB5783218.1"/>
    </source>
</evidence>
<proteinExistence type="predicted"/>
<evidence type="ECO:0000259" key="2">
    <source>
        <dbReference type="Pfam" id="PF00496"/>
    </source>
</evidence>
<evidence type="ECO:0000313" key="4">
    <source>
        <dbReference type="Proteomes" id="UP000579153"/>
    </source>
</evidence>
<accession>A0A7W9GGF0</accession>
<dbReference type="Pfam" id="PF00496">
    <property type="entry name" value="SBP_bac_5"/>
    <property type="match status" value="1"/>
</dbReference>
<name>A0A7W9GGF0_9ACTN</name>
<dbReference type="EMBL" id="JACHMB010000001">
    <property type="protein sequence ID" value="MBB5783218.1"/>
    <property type="molecule type" value="Genomic_DNA"/>
</dbReference>
<dbReference type="GO" id="GO:0043190">
    <property type="term" value="C:ATP-binding cassette (ABC) transporter complex"/>
    <property type="evidence" value="ECO:0007669"/>
    <property type="project" value="InterPro"/>
</dbReference>
<evidence type="ECO:0000256" key="1">
    <source>
        <dbReference type="SAM" id="SignalP"/>
    </source>
</evidence>
<gene>
    <name evidence="3" type="ORF">HD596_009974</name>
</gene>
<feature type="chain" id="PRO_5039194804" evidence="1">
    <location>
        <begin position="24"/>
        <end position="537"/>
    </location>
</feature>